<name>A0A0R2QMN1_9ACTN</name>
<comment type="caution">
    <text evidence="1">The sequence shown here is derived from an EMBL/GenBank/DDBJ whole genome shotgun (WGS) entry which is preliminary data.</text>
</comment>
<organism evidence="1 2">
    <name type="scientific">Acidimicrobiia bacterium BACL6 MAG-120924-bin43</name>
    <dbReference type="NCBI Taxonomy" id="1655583"/>
    <lineage>
        <taxon>Bacteria</taxon>
        <taxon>Bacillati</taxon>
        <taxon>Actinomycetota</taxon>
        <taxon>Acidimicrobiia</taxon>
        <taxon>acIV cluster</taxon>
    </lineage>
</organism>
<dbReference type="EMBL" id="LIBJ01000011">
    <property type="protein sequence ID" value="KRO49427.1"/>
    <property type="molecule type" value="Genomic_DNA"/>
</dbReference>
<dbReference type="Proteomes" id="UP000051017">
    <property type="component" value="Unassembled WGS sequence"/>
</dbReference>
<evidence type="ECO:0000313" key="1">
    <source>
        <dbReference type="EMBL" id="KRO49427.1"/>
    </source>
</evidence>
<dbReference type="AlphaFoldDB" id="A0A0R2QMN1"/>
<protein>
    <recommendedName>
        <fullName evidence="3">GYD domain-containing protein</fullName>
    </recommendedName>
</protein>
<accession>A0A0R2QMN1</accession>
<proteinExistence type="predicted"/>
<evidence type="ECO:0000313" key="2">
    <source>
        <dbReference type="Proteomes" id="UP000051017"/>
    </source>
</evidence>
<reference evidence="1 2" key="1">
    <citation type="submission" date="2015-10" db="EMBL/GenBank/DDBJ databases">
        <title>Metagenome-Assembled Genomes uncover a global brackish microbiome.</title>
        <authorList>
            <person name="Hugerth L.W."/>
            <person name="Larsson J."/>
            <person name="Alneberg J."/>
            <person name="Lindh M.V."/>
            <person name="Legrand C."/>
            <person name="Pinhassi J."/>
            <person name="Andersson A.F."/>
        </authorList>
    </citation>
    <scope>NUCLEOTIDE SEQUENCE [LARGE SCALE GENOMIC DNA]</scope>
    <source>
        <strain evidence="1">BACL6 MAG-120924-bin43</strain>
    </source>
</reference>
<evidence type="ECO:0008006" key="3">
    <source>
        <dbReference type="Google" id="ProtNLM"/>
    </source>
</evidence>
<gene>
    <name evidence="1" type="ORF">ABR75_02075</name>
</gene>
<sequence length="94" mass="9776">MKWSVSVVAEGDRETTLDEIVALADAVATMSGIASGFGSMSYGAQMVIEAISADAAVEIAVPAFIQAAATANLPSWPVTRAEVIGEEQDMLDEE</sequence>